<dbReference type="PANTHER" id="PTHR41260:SF1">
    <property type="entry name" value="PROTEIN ECSC"/>
    <property type="match status" value="1"/>
</dbReference>
<gene>
    <name evidence="1" type="ORF">NC661_02615</name>
</gene>
<dbReference type="Proteomes" id="UP001145072">
    <property type="component" value="Unassembled WGS sequence"/>
</dbReference>
<dbReference type="AlphaFoldDB" id="A0A9X3WJ28"/>
<evidence type="ECO:0000313" key="1">
    <source>
        <dbReference type="EMBL" id="MDC3419271.1"/>
    </source>
</evidence>
<keyword evidence="2" id="KW-1185">Reference proteome</keyword>
<dbReference type="InterPro" id="IPR024787">
    <property type="entry name" value="EcsC"/>
</dbReference>
<evidence type="ECO:0000313" key="2">
    <source>
        <dbReference type="Proteomes" id="UP001145072"/>
    </source>
</evidence>
<comment type="caution">
    <text evidence="1">The sequence shown here is derived from an EMBL/GenBank/DDBJ whole genome shotgun (WGS) entry which is preliminary data.</text>
</comment>
<sequence length="279" mass="32048">MSEKNILKEISDWEHKLESYQSSDLERVYDNWKALTMNQISPSIKQGLFSNLDNFLFHTHAYLQGSSMQMEARNRILTIARVFDPDIDAITDLNKLSIDQLTYLAQQQISKGRMHSFMQGGMTGTGGILLTGIDFPLLVIMNLRVVQLIGLSFGHEMNHPFEMMLSLKVFHAATLPKRFQNHAWEDLMKEIETTMYMYEGDDKLTDPTWIDQPMKQIGKNILILIARKKLLQGIPLISIGIGAFSNYQLTSQVTNYALRFYQKRLLLRKGIDNEKAKGL</sequence>
<dbReference type="EMBL" id="JAMQJZ010000001">
    <property type="protein sequence ID" value="MDC3419271.1"/>
    <property type="molecule type" value="Genomic_DNA"/>
</dbReference>
<proteinExistence type="predicted"/>
<dbReference type="Pfam" id="PF12787">
    <property type="entry name" value="EcsC"/>
    <property type="match status" value="1"/>
</dbReference>
<protein>
    <submittedName>
        <fullName evidence="1">EcsC family protein</fullName>
    </submittedName>
</protein>
<dbReference type="RefSeq" id="WP_259867204.1">
    <property type="nucleotide sequence ID" value="NZ_JAMQJZ010000001.1"/>
</dbReference>
<dbReference type="PANTHER" id="PTHR41260">
    <property type="entry name" value="PROTEIN ECSC"/>
    <property type="match status" value="1"/>
</dbReference>
<accession>A0A9X3WJ28</accession>
<organism evidence="1 2">
    <name type="scientific">Aquibacillus koreensis</name>
    <dbReference type="NCBI Taxonomy" id="279446"/>
    <lineage>
        <taxon>Bacteria</taxon>
        <taxon>Bacillati</taxon>
        <taxon>Bacillota</taxon>
        <taxon>Bacilli</taxon>
        <taxon>Bacillales</taxon>
        <taxon>Bacillaceae</taxon>
        <taxon>Aquibacillus</taxon>
    </lineage>
</organism>
<reference evidence="1" key="1">
    <citation type="submission" date="2022-06" db="EMBL/GenBank/DDBJ databases">
        <title>Aquibacillus sp. a new bacterium isolated from soil saline samples.</title>
        <authorList>
            <person name="Galisteo C."/>
            <person name="De La Haba R."/>
            <person name="Sanchez-Porro C."/>
            <person name="Ventosa A."/>
        </authorList>
    </citation>
    <scope>NUCLEOTIDE SEQUENCE</scope>
    <source>
        <strain evidence="1">JCM 12387</strain>
    </source>
</reference>
<name>A0A9X3WJ28_9BACI</name>